<reference evidence="1 2" key="1">
    <citation type="submission" date="2016-10" db="EMBL/GenBank/DDBJ databases">
        <title>Comparative genomics of Bacillus thuringiensis reveals a path to pathogens against multiple invertebrate hosts.</title>
        <authorList>
            <person name="Zheng J."/>
            <person name="Gao Q."/>
            <person name="Liu H."/>
            <person name="Peng D."/>
            <person name="Ruan L."/>
            <person name="Sun M."/>
        </authorList>
    </citation>
    <scope>NUCLEOTIDE SEQUENCE [LARGE SCALE GENOMIC DNA]</scope>
    <source>
        <strain evidence="1">BGSC 4AC1</strain>
    </source>
</reference>
<proteinExistence type="predicted"/>
<evidence type="ECO:0000313" key="1">
    <source>
        <dbReference type="EMBL" id="OTW50940.1"/>
    </source>
</evidence>
<evidence type="ECO:0000313" key="2">
    <source>
        <dbReference type="Proteomes" id="UP000195152"/>
    </source>
</evidence>
<accession>A0A242WAR0</accession>
<dbReference type="EMBL" id="NFCF01000063">
    <property type="protein sequence ID" value="OTW50940.1"/>
    <property type="molecule type" value="Genomic_DNA"/>
</dbReference>
<protein>
    <recommendedName>
        <fullName evidence="3">TFIIB-type zinc ribbon-containing protein</fullName>
    </recommendedName>
</protein>
<name>A0A242WAR0_BACTU</name>
<sequence>MTKKFVITKPSDLAGFSSFKCSLCGEEFKLRPDEVQGDDVLELFCPSCGIPSSVSTYYTEDIKENALIIAENEVANLINNLFKGLEKTSKKSKNIKFKAKKQNTSKPIKELYEKEELNEILFLCCNRNAKLSILTTAGHQPFCPYCGVN</sequence>
<dbReference type="AlphaFoldDB" id="A0A242WAR0"/>
<dbReference type="Proteomes" id="UP000195152">
    <property type="component" value="Unassembled WGS sequence"/>
</dbReference>
<organism evidence="1 2">
    <name type="scientific">Bacillus thuringiensis serovar mexicanensis</name>
    <dbReference type="NCBI Taxonomy" id="180868"/>
    <lineage>
        <taxon>Bacteria</taxon>
        <taxon>Bacillati</taxon>
        <taxon>Bacillota</taxon>
        <taxon>Bacilli</taxon>
        <taxon>Bacillales</taxon>
        <taxon>Bacillaceae</taxon>
        <taxon>Bacillus</taxon>
        <taxon>Bacillus cereus group</taxon>
    </lineage>
</organism>
<gene>
    <name evidence="1" type="ORF">BK699_10395</name>
</gene>
<comment type="caution">
    <text evidence="1">The sequence shown here is derived from an EMBL/GenBank/DDBJ whole genome shotgun (WGS) entry which is preliminary data.</text>
</comment>
<dbReference type="RefSeq" id="WP_000162123.1">
    <property type="nucleotide sequence ID" value="NZ_NFCF01000063.1"/>
</dbReference>
<evidence type="ECO:0008006" key="3">
    <source>
        <dbReference type="Google" id="ProtNLM"/>
    </source>
</evidence>